<evidence type="ECO:0000256" key="5">
    <source>
        <dbReference type="SAM" id="MobiDB-lite"/>
    </source>
</evidence>
<feature type="transmembrane region" description="Helical" evidence="6">
    <location>
        <begin position="6"/>
        <end position="28"/>
    </location>
</feature>
<dbReference type="EMBL" id="HBIZ01037558">
    <property type="protein sequence ID" value="CAE0771351.1"/>
    <property type="molecule type" value="Transcribed_RNA"/>
</dbReference>
<keyword evidence="2 6" id="KW-0812">Transmembrane</keyword>
<dbReference type="PANTHER" id="PTHR12570:SF9">
    <property type="entry name" value="MAGNESIUM TRANSPORTER NIPA8-RELATED"/>
    <property type="match status" value="1"/>
</dbReference>
<dbReference type="Pfam" id="PF05653">
    <property type="entry name" value="Mg_trans_NIPA"/>
    <property type="match status" value="1"/>
</dbReference>
<evidence type="ECO:0000256" key="3">
    <source>
        <dbReference type="ARBA" id="ARBA00022989"/>
    </source>
</evidence>
<dbReference type="AlphaFoldDB" id="A0A7S4BN75"/>
<evidence type="ECO:0000313" key="7">
    <source>
        <dbReference type="EMBL" id="CAE0771351.1"/>
    </source>
</evidence>
<keyword evidence="4 6" id="KW-0472">Membrane</keyword>
<dbReference type="InterPro" id="IPR008521">
    <property type="entry name" value="Mg_trans_NIPA"/>
</dbReference>
<evidence type="ECO:0000256" key="4">
    <source>
        <dbReference type="ARBA" id="ARBA00023136"/>
    </source>
</evidence>
<feature type="region of interest" description="Disordered" evidence="5">
    <location>
        <begin position="360"/>
        <end position="381"/>
    </location>
</feature>
<dbReference type="GO" id="GO:0016020">
    <property type="term" value="C:membrane"/>
    <property type="evidence" value="ECO:0007669"/>
    <property type="project" value="UniProtKB-SubCell"/>
</dbReference>
<feature type="transmembrane region" description="Helical" evidence="6">
    <location>
        <begin position="106"/>
        <end position="123"/>
    </location>
</feature>
<feature type="transmembrane region" description="Helical" evidence="6">
    <location>
        <begin position="143"/>
        <end position="161"/>
    </location>
</feature>
<evidence type="ECO:0000256" key="2">
    <source>
        <dbReference type="ARBA" id="ARBA00022692"/>
    </source>
</evidence>
<keyword evidence="3 6" id="KW-1133">Transmembrane helix</keyword>
<organism evidence="7">
    <name type="scientific">Chrysotila carterae</name>
    <name type="common">Marine alga</name>
    <name type="synonym">Syracosphaera carterae</name>
    <dbReference type="NCBI Taxonomy" id="13221"/>
    <lineage>
        <taxon>Eukaryota</taxon>
        <taxon>Haptista</taxon>
        <taxon>Haptophyta</taxon>
        <taxon>Prymnesiophyceae</taxon>
        <taxon>Isochrysidales</taxon>
        <taxon>Isochrysidaceae</taxon>
        <taxon>Chrysotila</taxon>
    </lineage>
</organism>
<feature type="transmembrane region" description="Helical" evidence="6">
    <location>
        <begin position="49"/>
        <end position="71"/>
    </location>
</feature>
<gene>
    <name evidence="7" type="ORF">PCAR00345_LOCUS23963</name>
</gene>
<proteinExistence type="predicted"/>
<name>A0A7S4BN75_CHRCT</name>
<evidence type="ECO:0000256" key="6">
    <source>
        <dbReference type="SAM" id="Phobius"/>
    </source>
</evidence>
<sequence length="414" mass="45252">MPTLWPLGVAIYITGTIGESLGANLQRLSLRTDQAKPKAEHVPKSKQKMWVAGFVLFVCSGLFMSLALFFASQTQLAPMQLFLFASNIVFAHVLNQEIFYLRTDGVATLFVVAGVVMAVVAAPHQNHDQNNEEMLALMRAPSFIVFLCLTVSFIVVLWTLQRRFMRESGNQPRTLKKKWKRYTVFLSFGALAGALGGLNITLTKSTFSLIVGQYGDGGVLGVVSSPVLWLTAITLVSTYVLQMVFTVVGIEHCSAVIIISTHAVTEEVTSALGGLLFFQDYQYFEAWEWAVFVTGQVISVVAVWCLAHFRLRYEREGTSRREASLTVKATSTAVLPAGELPAPAVIAVVDEKSEEIASISSTRRTRKPSGPMSRVVDAANDISGNSSPARYHRAFSTDMEAARANKPADGGMQV</sequence>
<feature type="transmembrane region" description="Helical" evidence="6">
    <location>
        <begin position="255"/>
        <end position="277"/>
    </location>
</feature>
<dbReference type="GO" id="GO:0015095">
    <property type="term" value="F:magnesium ion transmembrane transporter activity"/>
    <property type="evidence" value="ECO:0007669"/>
    <property type="project" value="InterPro"/>
</dbReference>
<feature type="transmembrane region" description="Helical" evidence="6">
    <location>
        <begin position="77"/>
        <end position="94"/>
    </location>
</feature>
<evidence type="ECO:0000256" key="1">
    <source>
        <dbReference type="ARBA" id="ARBA00004141"/>
    </source>
</evidence>
<comment type="subcellular location">
    <subcellularLocation>
        <location evidence="1">Membrane</location>
        <topology evidence="1">Multi-pass membrane protein</topology>
    </subcellularLocation>
</comment>
<reference evidence="7" key="1">
    <citation type="submission" date="2021-01" db="EMBL/GenBank/DDBJ databases">
        <authorList>
            <person name="Corre E."/>
            <person name="Pelletier E."/>
            <person name="Niang G."/>
            <person name="Scheremetjew M."/>
            <person name="Finn R."/>
            <person name="Kale V."/>
            <person name="Holt S."/>
            <person name="Cochrane G."/>
            <person name="Meng A."/>
            <person name="Brown T."/>
            <person name="Cohen L."/>
        </authorList>
    </citation>
    <scope>NUCLEOTIDE SEQUENCE</scope>
    <source>
        <strain evidence="7">CCMP645</strain>
    </source>
</reference>
<feature type="transmembrane region" description="Helical" evidence="6">
    <location>
        <begin position="227"/>
        <end position="248"/>
    </location>
</feature>
<dbReference type="PANTHER" id="PTHR12570">
    <property type="match status" value="1"/>
</dbReference>
<accession>A0A7S4BN75</accession>
<feature type="transmembrane region" description="Helical" evidence="6">
    <location>
        <begin position="182"/>
        <end position="202"/>
    </location>
</feature>
<protein>
    <submittedName>
        <fullName evidence="7">Uncharacterized protein</fullName>
    </submittedName>
</protein>
<feature type="transmembrane region" description="Helical" evidence="6">
    <location>
        <begin position="289"/>
        <end position="311"/>
    </location>
</feature>